<name>A0AC35U4N5_9BILA</name>
<sequence>MKTLLAFFALVAVSFVLADDDLDLKFVQAVWRHGDRSPTMGFGNDIYTEKDWHQGWGQLSPLGMQQHVLLGTKVYGRYVKQIPFLSATYQNHEIYVRSTDVNRTIISAMSNLIGMYNKATVTKGVDYPDVPEWPSSFIPIAVHTVDNPTDYVGNPDSDCPRRFALYDELKKTPEYKALMANYSSLYSYLTNKTGSEVNPENMWSIRDAVFIEKCNNMKIVDFINDTTYLQMEESDDLMDNYGTGVNLNVFNGLDIGLEIRKTRGGLLISEVANRINEKINALTDPKSTSWVKNLKYYVYSAHDTTVAATLAVLGIKDKVTPVGYPHYSGAVFFELYQSKSTKKFIVKIQYVYPPNGTAGGNDLTSKNYCNFSEDNLKATNPPNFCHISTAISSNYTAGIPLADFINLAAPYQLKGSNAYADLCANTKIRDNGSSSSVSIYLSTVMIFAFFTLNTLFL</sequence>
<dbReference type="Proteomes" id="UP000095286">
    <property type="component" value="Unplaced"/>
</dbReference>
<protein>
    <submittedName>
        <fullName evidence="2">Acid phosphatase</fullName>
    </submittedName>
</protein>
<reference evidence="2" key="1">
    <citation type="submission" date="2016-11" db="UniProtKB">
        <authorList>
            <consortium name="WormBaseParasite"/>
        </authorList>
    </citation>
    <scope>IDENTIFICATION</scope>
    <source>
        <strain evidence="2">KR3021</strain>
    </source>
</reference>
<evidence type="ECO:0000313" key="1">
    <source>
        <dbReference type="Proteomes" id="UP000095286"/>
    </source>
</evidence>
<dbReference type="WBParaSite" id="RSKR_0000748300.1">
    <property type="protein sequence ID" value="RSKR_0000748300.1"/>
    <property type="gene ID" value="RSKR_0000748300"/>
</dbReference>
<accession>A0AC35U4N5</accession>
<evidence type="ECO:0000313" key="2">
    <source>
        <dbReference type="WBParaSite" id="RSKR_0000748300.1"/>
    </source>
</evidence>
<organism evidence="1 2">
    <name type="scientific">Rhabditophanes sp. KR3021</name>
    <dbReference type="NCBI Taxonomy" id="114890"/>
    <lineage>
        <taxon>Eukaryota</taxon>
        <taxon>Metazoa</taxon>
        <taxon>Ecdysozoa</taxon>
        <taxon>Nematoda</taxon>
        <taxon>Chromadorea</taxon>
        <taxon>Rhabditida</taxon>
        <taxon>Tylenchina</taxon>
        <taxon>Panagrolaimomorpha</taxon>
        <taxon>Strongyloidoidea</taxon>
        <taxon>Alloionematidae</taxon>
        <taxon>Rhabditophanes</taxon>
    </lineage>
</organism>
<proteinExistence type="predicted"/>